<dbReference type="Proteomes" id="UP001148313">
    <property type="component" value="Unassembled WGS sequence"/>
</dbReference>
<protein>
    <submittedName>
        <fullName evidence="3">Pilus assembly protein</fullName>
    </submittedName>
</protein>
<name>A0ABT4VLD6_9HYPH</name>
<keyword evidence="1" id="KW-1133">Transmembrane helix</keyword>
<evidence type="ECO:0000313" key="3">
    <source>
        <dbReference type="EMBL" id="MDA4845409.1"/>
    </source>
</evidence>
<dbReference type="InterPro" id="IPR036465">
    <property type="entry name" value="vWFA_dom_sf"/>
</dbReference>
<accession>A0ABT4VLD6</accession>
<evidence type="ECO:0000259" key="2">
    <source>
        <dbReference type="PROSITE" id="PS50234"/>
    </source>
</evidence>
<dbReference type="InterPro" id="IPR028087">
    <property type="entry name" value="Tad_N"/>
</dbReference>
<dbReference type="Gene3D" id="3.40.50.410">
    <property type="entry name" value="von Willebrand factor, type A domain"/>
    <property type="match status" value="2"/>
</dbReference>
<gene>
    <name evidence="3" type="ORF">OOZ53_08615</name>
</gene>
<feature type="domain" description="VWFA" evidence="2">
    <location>
        <begin position="151"/>
        <end position="461"/>
    </location>
</feature>
<dbReference type="EMBL" id="JAPJZH010000004">
    <property type="protein sequence ID" value="MDA4845409.1"/>
    <property type="molecule type" value="Genomic_DNA"/>
</dbReference>
<keyword evidence="1" id="KW-0812">Transmembrane</keyword>
<feature type="transmembrane region" description="Helical" evidence="1">
    <location>
        <begin position="21"/>
        <end position="40"/>
    </location>
</feature>
<dbReference type="PROSITE" id="PS50234">
    <property type="entry name" value="VWFA"/>
    <property type="match status" value="1"/>
</dbReference>
<proteinExistence type="predicted"/>
<dbReference type="RefSeq" id="WP_271089032.1">
    <property type="nucleotide sequence ID" value="NZ_JAPJZH010000004.1"/>
</dbReference>
<keyword evidence="4" id="KW-1185">Reference proteome</keyword>
<sequence>MGTVKLNKLFADFQRDEGGNFMMIFAFATAAIFLTVGMAVEFSHSINMKTRVTNSLDAATLATARALSIGEITEEQAEDYLEAVFIANIGVDSLADSDFTIQNITVNPTNKTVSAKAVYDQDLKFISVGAAADKQAVGSNSAATYGISDIEVAMVLDTTGSMGGSKITALREAAEIGVEELLSVNSDTDEKVRISLIPYSYAVNTGPLAQYVYADFKSKKSDAPLYSNEFFDDTGIGYDIAAFQATGNMSDMYANDDGTPIDDCATDRKAPKSGTNYQYSDANPSYGMLPRDSRLHTDWCPTAALMPLSSNETALKNRIASLGASGWTAGHIGLQWAWYTLSHDWYDYLPAGSKPGDPAADEDLQKYVILMTDGEFNTAYADVKKKNWSAGSQGGKSRTHTGNLCDNVKGEDIKIFTIGFQLYDSTALAMLKSCATPDDGDVTFHYEPETGAELKETYEEIARTIQSLRLIQ</sequence>
<dbReference type="SUPFAM" id="SSF53300">
    <property type="entry name" value="vWA-like"/>
    <property type="match status" value="1"/>
</dbReference>
<evidence type="ECO:0000313" key="4">
    <source>
        <dbReference type="Proteomes" id="UP001148313"/>
    </source>
</evidence>
<evidence type="ECO:0000256" key="1">
    <source>
        <dbReference type="SAM" id="Phobius"/>
    </source>
</evidence>
<reference evidence="3" key="1">
    <citation type="submission" date="2022-11" db="EMBL/GenBank/DDBJ databases">
        <title>Hoeflea poritis sp. nov., isolated from scleractinian coral Porites lutea.</title>
        <authorList>
            <person name="Zhang G."/>
            <person name="Wei Q."/>
            <person name="Cai L."/>
        </authorList>
    </citation>
    <scope>NUCLEOTIDE SEQUENCE</scope>
    <source>
        <strain evidence="3">E7-10</strain>
    </source>
</reference>
<dbReference type="Pfam" id="PF13400">
    <property type="entry name" value="Tad"/>
    <property type="match status" value="1"/>
</dbReference>
<comment type="caution">
    <text evidence="3">The sequence shown here is derived from an EMBL/GenBank/DDBJ whole genome shotgun (WGS) entry which is preliminary data.</text>
</comment>
<organism evidence="3 4">
    <name type="scientific">Hoeflea poritis</name>
    <dbReference type="NCBI Taxonomy" id="2993659"/>
    <lineage>
        <taxon>Bacteria</taxon>
        <taxon>Pseudomonadati</taxon>
        <taxon>Pseudomonadota</taxon>
        <taxon>Alphaproteobacteria</taxon>
        <taxon>Hyphomicrobiales</taxon>
        <taxon>Rhizobiaceae</taxon>
        <taxon>Hoeflea</taxon>
    </lineage>
</organism>
<dbReference type="InterPro" id="IPR002035">
    <property type="entry name" value="VWF_A"/>
</dbReference>
<keyword evidence="1" id="KW-0472">Membrane</keyword>